<keyword evidence="1" id="KW-0812">Transmembrane</keyword>
<dbReference type="VEuPathDB" id="AmoebaDB:FDP41_008156"/>
<keyword evidence="1" id="KW-0472">Membrane</keyword>
<accession>A0A6A5BF93</accession>
<feature type="transmembrane region" description="Helical" evidence="1">
    <location>
        <begin position="320"/>
        <end position="347"/>
    </location>
</feature>
<organism evidence="2 3">
    <name type="scientific">Naegleria fowleri</name>
    <name type="common">Brain eating amoeba</name>
    <dbReference type="NCBI Taxonomy" id="5763"/>
    <lineage>
        <taxon>Eukaryota</taxon>
        <taxon>Discoba</taxon>
        <taxon>Heterolobosea</taxon>
        <taxon>Tetramitia</taxon>
        <taxon>Eutetramitia</taxon>
        <taxon>Vahlkampfiidae</taxon>
        <taxon>Naegleria</taxon>
    </lineage>
</organism>
<keyword evidence="1" id="KW-1133">Transmembrane helix</keyword>
<keyword evidence="3" id="KW-1185">Reference proteome</keyword>
<feature type="transmembrane region" description="Helical" evidence="1">
    <location>
        <begin position="368"/>
        <end position="391"/>
    </location>
</feature>
<evidence type="ECO:0000256" key="1">
    <source>
        <dbReference type="SAM" id="Phobius"/>
    </source>
</evidence>
<dbReference type="VEuPathDB" id="AmoebaDB:NF0003870"/>
<gene>
    <name evidence="2" type="ORF">FDP41_008156</name>
</gene>
<feature type="transmembrane region" description="Helical" evidence="1">
    <location>
        <begin position="171"/>
        <end position="188"/>
    </location>
</feature>
<dbReference type="AlphaFoldDB" id="A0A6A5BF93"/>
<dbReference type="RefSeq" id="XP_044558165.1">
    <property type="nucleotide sequence ID" value="XM_044711979.1"/>
</dbReference>
<feature type="transmembrane region" description="Helical" evidence="1">
    <location>
        <begin position="238"/>
        <end position="261"/>
    </location>
</feature>
<sequence length="430" mass="50734">MSSPNSNPTNTHHDQLSNTMETTLSANSSPLSVFINLLQYYFKSSIFGVVLNIALILFIQYKTTGYFTVENHLLYRLRMILPNNEPQPPQSPQRQPSSSQQASSPTMLIKITTMNEAIIKTLYFYNDLDYLFFAYLVMMFSVYNIYNILVTGIFLILLFRIYTNMYQKRRNVLYYLSFIASFLCYFALSKMFKNAQCAQELIHTHDYLKGMMFGKSSATRGWMEKIWDLMISENFENYAFILINLIVSYVLNLVVEFNYICKCHIYLNDFKEYHHFVIGNRSIKDKKVFKLLSMITKLVSNFQLFILPLLVIFLNHTQHAMVTLFCLFSIIIQFTYFKVYLKCYFIYRALYYNKYKQHQKMINLVKFTIFYSLKNLIIPFTSSVLLALYIYTNYSCVVFYTIYIYYCTSGVIAILTFSFVKLFADRGSIL</sequence>
<comment type="caution">
    <text evidence="2">The sequence shown here is derived from an EMBL/GenBank/DDBJ whole genome shotgun (WGS) entry which is preliminary data.</text>
</comment>
<dbReference type="VEuPathDB" id="AmoebaDB:NfTy_091700"/>
<reference evidence="2 3" key="1">
    <citation type="journal article" date="2019" name="Sci. Rep.">
        <title>Nanopore sequencing improves the draft genome of the human pathogenic amoeba Naegleria fowleri.</title>
        <authorList>
            <person name="Liechti N."/>
            <person name="Schurch N."/>
            <person name="Bruggmann R."/>
            <person name="Wittwer M."/>
        </authorList>
    </citation>
    <scope>NUCLEOTIDE SEQUENCE [LARGE SCALE GENOMIC DNA]</scope>
    <source>
        <strain evidence="2 3">ATCC 30894</strain>
    </source>
</reference>
<dbReference type="OrthoDB" id="10318000at2759"/>
<dbReference type="GeneID" id="68115374"/>
<protein>
    <submittedName>
        <fullName evidence="2">Uncharacterized protein</fullName>
    </submittedName>
</protein>
<proteinExistence type="predicted"/>
<name>A0A6A5BF93_NAEFO</name>
<dbReference type="EMBL" id="VFQX01000060">
    <property type="protein sequence ID" value="KAF0973452.1"/>
    <property type="molecule type" value="Genomic_DNA"/>
</dbReference>
<evidence type="ECO:0000313" key="3">
    <source>
        <dbReference type="Proteomes" id="UP000444721"/>
    </source>
</evidence>
<feature type="transmembrane region" description="Helical" evidence="1">
    <location>
        <begin position="40"/>
        <end position="61"/>
    </location>
</feature>
<dbReference type="Proteomes" id="UP000444721">
    <property type="component" value="Unassembled WGS sequence"/>
</dbReference>
<feature type="transmembrane region" description="Helical" evidence="1">
    <location>
        <begin position="403"/>
        <end position="424"/>
    </location>
</feature>
<feature type="transmembrane region" description="Helical" evidence="1">
    <location>
        <begin position="132"/>
        <end position="159"/>
    </location>
</feature>
<feature type="transmembrane region" description="Helical" evidence="1">
    <location>
        <begin position="291"/>
        <end position="314"/>
    </location>
</feature>
<evidence type="ECO:0000313" key="2">
    <source>
        <dbReference type="EMBL" id="KAF0973452.1"/>
    </source>
</evidence>